<dbReference type="OrthoDB" id="5853062at2759"/>
<dbReference type="CTD" id="6096932"/>
<feature type="compositionally biased region" description="Basic residues" evidence="1">
    <location>
        <begin position="90"/>
        <end position="101"/>
    </location>
</feature>
<dbReference type="EMBL" id="LN856856">
    <property type="protein sequence ID" value="CDP92761.1"/>
    <property type="molecule type" value="Genomic_DNA"/>
</dbReference>
<protein>
    <submittedName>
        <fullName evidence="2">Bm1208, isoform a</fullName>
    </submittedName>
</protein>
<evidence type="ECO:0000256" key="1">
    <source>
        <dbReference type="SAM" id="MobiDB-lite"/>
    </source>
</evidence>
<name>A0A1I9G0M9_BRUMA</name>
<dbReference type="AlphaFoldDB" id="A0A1I9G0M9"/>
<feature type="compositionally biased region" description="Polar residues" evidence="1">
    <location>
        <begin position="64"/>
        <end position="86"/>
    </location>
</feature>
<reference evidence="2" key="1">
    <citation type="journal article" date="2007" name="Science">
        <title>Draft genome of the filarial nematode parasite Brugia malayi.</title>
        <authorList>
            <person name="Ghedin E."/>
            <person name="Wang S."/>
            <person name="Spiro D."/>
            <person name="Caler E."/>
            <person name="Zhao Q."/>
            <person name="Crabtree J."/>
            <person name="Allen J.E."/>
            <person name="Delcher A.L."/>
            <person name="Guiliano D.B."/>
            <person name="Miranda-Saavedra D."/>
            <person name="Angiuoli S.V."/>
            <person name="Creasy T."/>
            <person name="Amedeo P."/>
            <person name="Haas B."/>
            <person name="El-Sayed N.M."/>
            <person name="Wortman J.R."/>
            <person name="Feldblyum T."/>
            <person name="Tallon L."/>
            <person name="Schatz M."/>
            <person name="Shumway M."/>
            <person name="Koo H."/>
            <person name="Salzberg S.L."/>
            <person name="Schobel S."/>
            <person name="Pertea M."/>
            <person name="Pop M."/>
            <person name="White O."/>
            <person name="Barton G.J."/>
            <person name="Carlow C.K."/>
            <person name="Crawford M.J."/>
            <person name="Daub J."/>
            <person name="Dimmic M.W."/>
            <person name="Estes C.F."/>
            <person name="Foster J.M."/>
            <person name="Ganatra M."/>
            <person name="Gregory W.F."/>
            <person name="Johnson N.M."/>
            <person name="Jin J."/>
            <person name="Komuniecki R."/>
            <person name="Korf I."/>
            <person name="Kumar S."/>
            <person name="Laney S."/>
            <person name="Li B.W."/>
            <person name="Li W."/>
            <person name="Lindblom T.H."/>
            <person name="Lustigman S."/>
            <person name="Ma D."/>
            <person name="Maina C.V."/>
            <person name="Martin D.M."/>
            <person name="McCarter J.P."/>
            <person name="McReynolds L."/>
            <person name="Mitreva M."/>
            <person name="Nutman T.B."/>
            <person name="Parkinson J."/>
            <person name="Peregrin-Alvarez J.M."/>
            <person name="Poole C."/>
            <person name="Ren Q."/>
            <person name="Saunders L."/>
            <person name="Sluder A.E."/>
            <person name="Smith K."/>
            <person name="Stanke M."/>
            <person name="Unnasch T.R."/>
            <person name="Ware J."/>
            <person name="Wei A.D."/>
            <person name="Weil G."/>
            <person name="Williams D.J."/>
            <person name="Zhang Y."/>
            <person name="Williams S.A."/>
            <person name="Fraser-Liggett C."/>
            <person name="Slatko B."/>
            <person name="Blaxter M.L."/>
            <person name="Scott A.L."/>
        </authorList>
    </citation>
    <scope>NUCLEOTIDE SEQUENCE</scope>
    <source>
        <strain evidence="2">FR3</strain>
    </source>
</reference>
<gene>
    <name evidence="2" type="primary">Bm1208</name>
    <name evidence="2" type="ORF">BM_Bm1208</name>
</gene>
<accession>A0A1I9G0M9</accession>
<dbReference type="GeneID" id="6096932"/>
<reference evidence="2" key="2">
    <citation type="submission" date="2012-12" db="EMBL/GenBank/DDBJ databases">
        <authorList>
            <consortium name="WormBase Consortium"/>
            <person name="Ghedin E."/>
            <person name="Paulini M."/>
        </authorList>
    </citation>
    <scope>NUCLEOTIDE SEQUENCE</scope>
    <source>
        <strain evidence="2">FR3</strain>
    </source>
</reference>
<organism evidence="2">
    <name type="scientific">Brugia malayi</name>
    <name type="common">Filarial nematode worm</name>
    <dbReference type="NCBI Taxonomy" id="6279"/>
    <lineage>
        <taxon>Eukaryota</taxon>
        <taxon>Metazoa</taxon>
        <taxon>Ecdysozoa</taxon>
        <taxon>Nematoda</taxon>
        <taxon>Chromadorea</taxon>
        <taxon>Rhabditida</taxon>
        <taxon>Spirurina</taxon>
        <taxon>Spiruromorpha</taxon>
        <taxon>Filarioidea</taxon>
        <taxon>Onchocercidae</taxon>
        <taxon>Brugia</taxon>
    </lineage>
</organism>
<dbReference type="OMA" id="HCLISDE"/>
<evidence type="ECO:0000313" key="2">
    <source>
        <dbReference type="EMBL" id="CDP92761.1"/>
    </source>
</evidence>
<dbReference type="KEGG" id="bmy:BM_BM1208"/>
<dbReference type="RefSeq" id="XP_001893479.2">
    <property type="nucleotide sequence ID" value="XM_001893444.2"/>
</dbReference>
<proteinExistence type="predicted"/>
<sequence>MDRSVKSIREMLRENVARFLEHANGREVIITVTARLVKKQNKGQKKLEQDVKIEHRKRNHTKYVNNTASQTDKSTSVYSQNNNSATKWYDKRKNRYHYGKE</sequence>
<feature type="region of interest" description="Disordered" evidence="1">
    <location>
        <begin position="64"/>
        <end position="101"/>
    </location>
</feature>